<evidence type="ECO:0000313" key="3">
    <source>
        <dbReference type="Proteomes" id="UP000325315"/>
    </source>
</evidence>
<organism evidence="2 3">
    <name type="scientific">Gossypium australe</name>
    <dbReference type="NCBI Taxonomy" id="47621"/>
    <lineage>
        <taxon>Eukaryota</taxon>
        <taxon>Viridiplantae</taxon>
        <taxon>Streptophyta</taxon>
        <taxon>Embryophyta</taxon>
        <taxon>Tracheophyta</taxon>
        <taxon>Spermatophyta</taxon>
        <taxon>Magnoliopsida</taxon>
        <taxon>eudicotyledons</taxon>
        <taxon>Gunneridae</taxon>
        <taxon>Pentapetalae</taxon>
        <taxon>rosids</taxon>
        <taxon>malvids</taxon>
        <taxon>Malvales</taxon>
        <taxon>Malvaceae</taxon>
        <taxon>Malvoideae</taxon>
        <taxon>Gossypium</taxon>
    </lineage>
</organism>
<dbReference type="AlphaFoldDB" id="A0A5B6VX77"/>
<name>A0A5B6VX77_9ROSI</name>
<evidence type="ECO:0000259" key="1">
    <source>
        <dbReference type="Pfam" id="PF03732"/>
    </source>
</evidence>
<comment type="caution">
    <text evidence="2">The sequence shown here is derived from an EMBL/GenBank/DDBJ whole genome shotgun (WGS) entry which is preliminary data.</text>
</comment>
<accession>A0A5B6VX77</accession>
<protein>
    <submittedName>
        <fullName evidence="2">Retrotransposon gag protein</fullName>
    </submittedName>
</protein>
<dbReference type="EMBL" id="SMMG02000005">
    <property type="protein sequence ID" value="KAA3473532.1"/>
    <property type="molecule type" value="Genomic_DNA"/>
</dbReference>
<dbReference type="InterPro" id="IPR005162">
    <property type="entry name" value="Retrotrans_gag_dom"/>
</dbReference>
<evidence type="ECO:0000313" key="2">
    <source>
        <dbReference type="EMBL" id="KAA3473532.1"/>
    </source>
</evidence>
<sequence>MPIISKSRQPLSRCSKIICNFGIYDTFKYNGVTDDAIRLRLFHFSLCDNAYEWLDSQEPGSIMMWDKLVGKFLHKFSPLTEPFN</sequence>
<proteinExistence type="predicted"/>
<dbReference type="OrthoDB" id="999762at2759"/>
<gene>
    <name evidence="2" type="ORF">EPI10_023899</name>
</gene>
<feature type="domain" description="Retrotransposon gag" evidence="1">
    <location>
        <begin position="40"/>
        <end position="79"/>
    </location>
</feature>
<dbReference type="Proteomes" id="UP000325315">
    <property type="component" value="Unassembled WGS sequence"/>
</dbReference>
<reference evidence="2" key="1">
    <citation type="submission" date="2019-08" db="EMBL/GenBank/DDBJ databases">
        <authorList>
            <person name="Liu F."/>
        </authorList>
    </citation>
    <scope>NUCLEOTIDE SEQUENCE [LARGE SCALE GENOMIC DNA]</scope>
    <source>
        <strain evidence="2">PA1801</strain>
        <tissue evidence="2">Leaf</tissue>
    </source>
</reference>
<dbReference type="Pfam" id="PF03732">
    <property type="entry name" value="Retrotrans_gag"/>
    <property type="match status" value="1"/>
</dbReference>
<keyword evidence="3" id="KW-1185">Reference proteome</keyword>